<protein>
    <submittedName>
        <fullName evidence="1">Uncharacterized protein</fullName>
    </submittedName>
</protein>
<organism evidence="1">
    <name type="scientific">Klebsiella pneumoniae</name>
    <dbReference type="NCBI Taxonomy" id="573"/>
    <lineage>
        <taxon>Bacteria</taxon>
        <taxon>Pseudomonadati</taxon>
        <taxon>Pseudomonadota</taxon>
        <taxon>Gammaproteobacteria</taxon>
        <taxon>Enterobacterales</taxon>
        <taxon>Enterobacteriaceae</taxon>
        <taxon>Klebsiella/Raoultella group</taxon>
        <taxon>Klebsiella</taxon>
        <taxon>Klebsiella pneumoniae complex</taxon>
    </lineage>
</organism>
<gene>
    <name evidence="1" type="ORF">ETE64_06175</name>
</gene>
<proteinExistence type="predicted"/>
<dbReference type="RefSeq" id="WP_052450993.1">
    <property type="nucleotide sequence ID" value="NZ_CP054997.1"/>
</dbReference>
<accession>A0A483LQG3</accession>
<evidence type="ECO:0000313" key="1">
    <source>
        <dbReference type="EMBL" id="TCX77281.1"/>
    </source>
</evidence>
<name>A0A483LQG3_KLEPN</name>
<comment type="caution">
    <text evidence="1">The sequence shown here is derived from an EMBL/GenBank/DDBJ whole genome shotgun (WGS) entry which is preliminary data.</text>
</comment>
<reference evidence="1" key="1">
    <citation type="submission" date="2019-01" db="EMBL/GenBank/DDBJ databases">
        <authorList>
            <person name="Lista F."/>
            <person name="Anselmo A."/>
        </authorList>
    </citation>
    <scope>NUCLEOTIDE SEQUENCE</scope>
    <source>
        <strain evidence="1">10S</strain>
    </source>
</reference>
<sequence>MDAWVGSMIGGAVGAVIGHITNHYIGWYKENKQFSPERKFICAELIFLLEDYAKKCAEVATDYGEYTGEQGEAQSAISPPKLLDYSSIKGNWRSLSSDIMYRVCSLPVEQKEAKRIVSSSWEFEASPPDYKDYFETRQYQYSLLGLKAAQIAEDVRKQNKFPDGDLCEWTIPTMEEKVKAYEKKYPKIKKH</sequence>
<dbReference type="AlphaFoldDB" id="A0A483LQG3"/>
<dbReference type="EMBL" id="SDCM01000006">
    <property type="protein sequence ID" value="TCX77281.1"/>
    <property type="molecule type" value="Genomic_DNA"/>
</dbReference>